<accession>A0A0K1QFJ5</accession>
<dbReference type="InterPro" id="IPR002491">
    <property type="entry name" value="ABC_transptr_periplasmic_BD"/>
</dbReference>
<dbReference type="Gene3D" id="3.40.50.1980">
    <property type="entry name" value="Nitrogenase molybdenum iron protein domain"/>
    <property type="match status" value="2"/>
</dbReference>
<evidence type="ECO:0000313" key="3">
    <source>
        <dbReference type="EMBL" id="AKV04200.1"/>
    </source>
</evidence>
<dbReference type="PATRIC" id="fig|1391654.3.peg.11005"/>
<dbReference type="STRING" id="1391654.AKJ09_10863"/>
<evidence type="ECO:0000313" key="4">
    <source>
        <dbReference type="Proteomes" id="UP000064967"/>
    </source>
</evidence>
<organism evidence="3 4">
    <name type="scientific">Labilithrix luteola</name>
    <dbReference type="NCBI Taxonomy" id="1391654"/>
    <lineage>
        <taxon>Bacteria</taxon>
        <taxon>Pseudomonadati</taxon>
        <taxon>Myxococcota</taxon>
        <taxon>Polyangia</taxon>
        <taxon>Polyangiales</taxon>
        <taxon>Labilitrichaceae</taxon>
        <taxon>Labilithrix</taxon>
    </lineage>
</organism>
<dbReference type="AlphaFoldDB" id="A0A0K1QFJ5"/>
<keyword evidence="4" id="KW-1185">Reference proteome</keyword>
<dbReference type="RefSeq" id="WP_169928611.1">
    <property type="nucleotide sequence ID" value="NZ_CP012333.1"/>
</dbReference>
<gene>
    <name evidence="3" type="ORF">AKJ09_10863</name>
</gene>
<dbReference type="Proteomes" id="UP000064967">
    <property type="component" value="Chromosome"/>
</dbReference>
<keyword evidence="1" id="KW-0175">Coiled coil</keyword>
<dbReference type="PROSITE" id="PS50983">
    <property type="entry name" value="FE_B12_PBP"/>
    <property type="match status" value="1"/>
</dbReference>
<evidence type="ECO:0000256" key="1">
    <source>
        <dbReference type="SAM" id="Coils"/>
    </source>
</evidence>
<dbReference type="EMBL" id="CP012333">
    <property type="protein sequence ID" value="AKV04200.1"/>
    <property type="molecule type" value="Genomic_DNA"/>
</dbReference>
<dbReference type="PANTHER" id="PTHR42860:SF1">
    <property type="entry name" value="VITAMIN B12-BINDING PROTEIN"/>
    <property type="match status" value="1"/>
</dbReference>
<feature type="coiled-coil region" evidence="1">
    <location>
        <begin position="140"/>
        <end position="174"/>
    </location>
</feature>
<dbReference type="Pfam" id="PF01497">
    <property type="entry name" value="Peripla_BP_2"/>
    <property type="match status" value="1"/>
</dbReference>
<name>A0A0K1QFJ5_9BACT</name>
<protein>
    <submittedName>
        <fullName evidence="3">Substrate-binding protein of ABC transporter</fullName>
    </submittedName>
</protein>
<sequence>MSKPTLRVVSLLPSATEIVCAIGATDQLVGISHECDFPEEIRNRPVLTSARVPTRGSSQAIDAAVRAVVHDALSIYDVNEELLAALRPDVIVTQDLCEVCAVSLDDVQRAVAKMAHAEHVRIVSTKPTRLRDVFGDIERIAEALDRREEGRALRTRLEERIQEIAARAAAASTRPRVVSIEWLEPIMLGGTWMPELIALTGAIAIGADPGALAPTVTSAALTKLDPDVVIVKPCGFDIARTLEERELVERAITSAVRPSARIYVSDGNAFFNRPGPRLVESLEIMAACVHPTLFPELREAHAANILALRE</sequence>
<dbReference type="SUPFAM" id="SSF53807">
    <property type="entry name" value="Helical backbone' metal receptor"/>
    <property type="match status" value="1"/>
</dbReference>
<evidence type="ECO:0000259" key="2">
    <source>
        <dbReference type="PROSITE" id="PS50983"/>
    </source>
</evidence>
<reference evidence="3 4" key="1">
    <citation type="submission" date="2015-08" db="EMBL/GenBank/DDBJ databases">
        <authorList>
            <person name="Babu N.S."/>
            <person name="Beckwith C.J."/>
            <person name="Beseler K.G."/>
            <person name="Brison A."/>
            <person name="Carone J.V."/>
            <person name="Caskin T.P."/>
            <person name="Diamond M."/>
            <person name="Durham M.E."/>
            <person name="Foxe J.M."/>
            <person name="Go M."/>
            <person name="Henderson B.A."/>
            <person name="Jones I.B."/>
            <person name="McGettigan J.A."/>
            <person name="Micheletti S.J."/>
            <person name="Nasrallah M.E."/>
            <person name="Ortiz D."/>
            <person name="Piller C.R."/>
            <person name="Privatt S.R."/>
            <person name="Schneider S.L."/>
            <person name="Sharp S."/>
            <person name="Smith T.C."/>
            <person name="Stanton J.D."/>
            <person name="Ullery H.E."/>
            <person name="Wilson R.J."/>
            <person name="Serrano M.G."/>
            <person name="Buck G."/>
            <person name="Lee V."/>
            <person name="Wang Y."/>
            <person name="Carvalho R."/>
            <person name="Voegtly L."/>
            <person name="Shi R."/>
            <person name="Duckworth R."/>
            <person name="Johnson A."/>
            <person name="Loviza R."/>
            <person name="Walstead R."/>
            <person name="Shah Z."/>
            <person name="Kiflezghi M."/>
            <person name="Wade K."/>
            <person name="Ball S.L."/>
            <person name="Bradley K.W."/>
            <person name="Asai D.J."/>
            <person name="Bowman C.A."/>
            <person name="Russell D.A."/>
            <person name="Pope W.H."/>
            <person name="Jacobs-Sera D."/>
            <person name="Hendrix R.W."/>
            <person name="Hatfull G.F."/>
        </authorList>
    </citation>
    <scope>NUCLEOTIDE SEQUENCE [LARGE SCALE GENOMIC DNA]</scope>
    <source>
        <strain evidence="3 4">DSM 27648</strain>
    </source>
</reference>
<feature type="domain" description="Fe/B12 periplasmic-binding" evidence="2">
    <location>
        <begin position="7"/>
        <end position="297"/>
    </location>
</feature>
<proteinExistence type="predicted"/>
<dbReference type="PANTHER" id="PTHR42860">
    <property type="entry name" value="VITAMIN B12-BINDING PROTEIN"/>
    <property type="match status" value="1"/>
</dbReference>
<dbReference type="InterPro" id="IPR051030">
    <property type="entry name" value="Vitamin_B12-ABC_binding"/>
</dbReference>
<dbReference type="KEGG" id="llu:AKJ09_10863"/>